<keyword evidence="2" id="KW-1185">Reference proteome</keyword>
<reference evidence="1" key="2">
    <citation type="submission" date="2020-09" db="EMBL/GenBank/DDBJ databases">
        <authorList>
            <person name="Sun Q."/>
            <person name="Ohkuma M."/>
        </authorList>
    </citation>
    <scope>NUCLEOTIDE SEQUENCE</scope>
    <source>
        <strain evidence="1">JCM 3276</strain>
    </source>
</reference>
<sequence>MIEVSDGRVPYVAAWSGERRLAARVVRSPCGNGIGYWDETLVDRDTKGVLWARVESRPGAGRPLFGEVHSLRQRRVMKRLLCQVCAGLPDRGPDGVLWVMPDFRGDWPRWPDGMATYDAPVCMPCARTAARLCPGLRGGLVHVRSRSHPIVGVRGVRYRPTPTGPVAIGNAVVAHDDPAIRWTVAHQLVRQLNQCRVVEPITR</sequence>
<dbReference type="Proteomes" id="UP000660680">
    <property type="component" value="Unassembled WGS sequence"/>
</dbReference>
<evidence type="ECO:0000313" key="1">
    <source>
        <dbReference type="EMBL" id="GGS52598.1"/>
    </source>
</evidence>
<dbReference type="AlphaFoldDB" id="A0A918LHP7"/>
<protein>
    <submittedName>
        <fullName evidence="1">Uncharacterized protein</fullName>
    </submittedName>
</protein>
<gene>
    <name evidence="1" type="ORF">GCM10010171_54590</name>
</gene>
<reference evidence="1" key="1">
    <citation type="journal article" date="2014" name="Int. J. Syst. Evol. Microbiol.">
        <title>Complete genome sequence of Corynebacterium casei LMG S-19264T (=DSM 44701T), isolated from a smear-ripened cheese.</title>
        <authorList>
            <consortium name="US DOE Joint Genome Institute (JGI-PGF)"/>
            <person name="Walter F."/>
            <person name="Albersmeier A."/>
            <person name="Kalinowski J."/>
            <person name="Ruckert C."/>
        </authorList>
    </citation>
    <scope>NUCLEOTIDE SEQUENCE</scope>
    <source>
        <strain evidence="1">JCM 3276</strain>
    </source>
</reference>
<proteinExistence type="predicted"/>
<accession>A0A918LHP7</accession>
<evidence type="ECO:0000313" key="2">
    <source>
        <dbReference type="Proteomes" id="UP000660680"/>
    </source>
</evidence>
<dbReference type="EMBL" id="BMRB01000006">
    <property type="protein sequence ID" value="GGS52598.1"/>
    <property type="molecule type" value="Genomic_DNA"/>
</dbReference>
<dbReference type="RefSeq" id="WP_189213464.1">
    <property type="nucleotide sequence ID" value="NZ_BMRB01000006.1"/>
</dbReference>
<organism evidence="1 2">
    <name type="scientific">Actinokineospora fastidiosa</name>
    <dbReference type="NCBI Taxonomy" id="1816"/>
    <lineage>
        <taxon>Bacteria</taxon>
        <taxon>Bacillati</taxon>
        <taxon>Actinomycetota</taxon>
        <taxon>Actinomycetes</taxon>
        <taxon>Pseudonocardiales</taxon>
        <taxon>Pseudonocardiaceae</taxon>
        <taxon>Actinokineospora</taxon>
    </lineage>
</organism>
<name>A0A918LHP7_9PSEU</name>
<comment type="caution">
    <text evidence="1">The sequence shown here is derived from an EMBL/GenBank/DDBJ whole genome shotgun (WGS) entry which is preliminary data.</text>
</comment>